<accession>A0AAD9Y1U1</accession>
<comment type="caution">
    <text evidence="1">The sequence shown here is derived from an EMBL/GenBank/DDBJ whole genome shotgun (WGS) entry which is preliminary data.</text>
</comment>
<dbReference type="EMBL" id="VYYT01000566">
    <property type="protein sequence ID" value="KAK2731697.1"/>
    <property type="molecule type" value="Genomic_DNA"/>
</dbReference>
<name>A0AAD9Y1U1_COLKA</name>
<reference evidence="1" key="1">
    <citation type="submission" date="2023-02" db="EMBL/GenBank/DDBJ databases">
        <title>Colletotrichum kahawae CIFC_Que2 genome sequencing and assembly.</title>
        <authorList>
            <person name="Baroncelli R."/>
        </authorList>
    </citation>
    <scope>NUCLEOTIDE SEQUENCE</scope>
    <source>
        <strain evidence="1">CIFC_Que2</strain>
    </source>
</reference>
<sequence>MALRSTTATISARLFCTKPRGLVIRTACSCS</sequence>
<proteinExistence type="predicted"/>
<keyword evidence="2" id="KW-1185">Reference proteome</keyword>
<protein>
    <submittedName>
        <fullName evidence="1">Uncharacterized protein</fullName>
    </submittedName>
</protein>
<gene>
    <name evidence="1" type="ORF">CKAH01_08853</name>
</gene>
<evidence type="ECO:0000313" key="2">
    <source>
        <dbReference type="Proteomes" id="UP001281614"/>
    </source>
</evidence>
<evidence type="ECO:0000313" key="1">
    <source>
        <dbReference type="EMBL" id="KAK2731697.1"/>
    </source>
</evidence>
<dbReference type="AlphaFoldDB" id="A0AAD9Y1U1"/>
<organism evidence="1 2">
    <name type="scientific">Colletotrichum kahawae</name>
    <name type="common">Coffee berry disease fungus</name>
    <dbReference type="NCBI Taxonomy" id="34407"/>
    <lineage>
        <taxon>Eukaryota</taxon>
        <taxon>Fungi</taxon>
        <taxon>Dikarya</taxon>
        <taxon>Ascomycota</taxon>
        <taxon>Pezizomycotina</taxon>
        <taxon>Sordariomycetes</taxon>
        <taxon>Hypocreomycetidae</taxon>
        <taxon>Glomerellales</taxon>
        <taxon>Glomerellaceae</taxon>
        <taxon>Colletotrichum</taxon>
        <taxon>Colletotrichum gloeosporioides species complex</taxon>
    </lineage>
</organism>
<dbReference type="Proteomes" id="UP001281614">
    <property type="component" value="Unassembled WGS sequence"/>
</dbReference>